<comment type="caution">
    <text evidence="1">The sequence shown here is derived from an EMBL/GenBank/DDBJ whole genome shotgun (WGS) entry which is preliminary data.</text>
</comment>
<protein>
    <submittedName>
        <fullName evidence="1">Uncharacterized protein</fullName>
    </submittedName>
</protein>
<gene>
    <name evidence="1" type="ORF">B0H16DRAFT_761806</name>
</gene>
<dbReference type="AlphaFoldDB" id="A0AAD7IZA7"/>
<evidence type="ECO:0000313" key="1">
    <source>
        <dbReference type="EMBL" id="KAJ7753731.1"/>
    </source>
</evidence>
<proteinExistence type="predicted"/>
<dbReference type="EMBL" id="JARKIB010000054">
    <property type="protein sequence ID" value="KAJ7753731.1"/>
    <property type="molecule type" value="Genomic_DNA"/>
</dbReference>
<accession>A0AAD7IZA7</accession>
<evidence type="ECO:0000313" key="2">
    <source>
        <dbReference type="Proteomes" id="UP001215598"/>
    </source>
</evidence>
<name>A0AAD7IZA7_9AGAR</name>
<keyword evidence="2" id="KW-1185">Reference proteome</keyword>
<organism evidence="1 2">
    <name type="scientific">Mycena metata</name>
    <dbReference type="NCBI Taxonomy" id="1033252"/>
    <lineage>
        <taxon>Eukaryota</taxon>
        <taxon>Fungi</taxon>
        <taxon>Dikarya</taxon>
        <taxon>Basidiomycota</taxon>
        <taxon>Agaricomycotina</taxon>
        <taxon>Agaricomycetes</taxon>
        <taxon>Agaricomycetidae</taxon>
        <taxon>Agaricales</taxon>
        <taxon>Marasmiineae</taxon>
        <taxon>Mycenaceae</taxon>
        <taxon>Mycena</taxon>
    </lineage>
</organism>
<reference evidence="1" key="1">
    <citation type="submission" date="2023-03" db="EMBL/GenBank/DDBJ databases">
        <title>Massive genome expansion in bonnet fungi (Mycena s.s.) driven by repeated elements and novel gene families across ecological guilds.</title>
        <authorList>
            <consortium name="Lawrence Berkeley National Laboratory"/>
            <person name="Harder C.B."/>
            <person name="Miyauchi S."/>
            <person name="Viragh M."/>
            <person name="Kuo A."/>
            <person name="Thoen E."/>
            <person name="Andreopoulos B."/>
            <person name="Lu D."/>
            <person name="Skrede I."/>
            <person name="Drula E."/>
            <person name="Henrissat B."/>
            <person name="Morin E."/>
            <person name="Kohler A."/>
            <person name="Barry K."/>
            <person name="LaButti K."/>
            <person name="Morin E."/>
            <person name="Salamov A."/>
            <person name="Lipzen A."/>
            <person name="Mereny Z."/>
            <person name="Hegedus B."/>
            <person name="Baldrian P."/>
            <person name="Stursova M."/>
            <person name="Weitz H."/>
            <person name="Taylor A."/>
            <person name="Grigoriev I.V."/>
            <person name="Nagy L.G."/>
            <person name="Martin F."/>
            <person name="Kauserud H."/>
        </authorList>
    </citation>
    <scope>NUCLEOTIDE SEQUENCE</scope>
    <source>
        <strain evidence="1">CBHHK182m</strain>
    </source>
</reference>
<dbReference type="Proteomes" id="UP001215598">
    <property type="component" value="Unassembled WGS sequence"/>
</dbReference>
<sequence length="162" mass="17376">MANVSGATAAAFIAAQQSLRAAENDAFDTNSVLDPNNQDLVNAHVAALARVQAARLVCNAAAGPAYETTRALVEDLLWHFLEFKVSVGPTVPATLVNALLETSFSSLGQQLEDAAAPTAVIIEFRAALSWHLRNSSRPRQLPRRPRPTDVWGCYGLLRSGSH</sequence>